<accession>I4AHY8</accession>
<dbReference type="PATRIC" id="fig|880071.3.peg.1106"/>
<dbReference type="Gene3D" id="3.30.70.1290">
    <property type="entry name" value="Transposase IS200-like"/>
    <property type="match status" value="1"/>
</dbReference>
<dbReference type="InterPro" id="IPR002686">
    <property type="entry name" value="Transposase_17"/>
</dbReference>
<gene>
    <name evidence="2" type="ordered locus">Fleli_1135</name>
</gene>
<evidence type="ECO:0000313" key="2">
    <source>
        <dbReference type="EMBL" id="AFM03573.1"/>
    </source>
</evidence>
<dbReference type="PANTHER" id="PTHR36966:SF1">
    <property type="entry name" value="REP-ASSOCIATED TYROSINE TRANSPOSASE"/>
    <property type="match status" value="1"/>
</dbReference>
<dbReference type="Proteomes" id="UP000006054">
    <property type="component" value="Chromosome"/>
</dbReference>
<dbReference type="GO" id="GO:0004803">
    <property type="term" value="F:transposase activity"/>
    <property type="evidence" value="ECO:0007669"/>
    <property type="project" value="InterPro"/>
</dbReference>
<evidence type="ECO:0000313" key="3">
    <source>
        <dbReference type="Proteomes" id="UP000006054"/>
    </source>
</evidence>
<dbReference type="HOGENOM" id="CLU_101329_0_0_10"/>
<keyword evidence="3" id="KW-1185">Reference proteome</keyword>
<feature type="domain" description="Transposase IS200-like" evidence="1">
    <location>
        <begin position="19"/>
        <end position="160"/>
    </location>
</feature>
<dbReference type="PANTHER" id="PTHR36966">
    <property type="entry name" value="REP-ASSOCIATED TYROSINE TRANSPOSASE"/>
    <property type="match status" value="1"/>
</dbReference>
<organism evidence="2 3">
    <name type="scientific">Bernardetia litoralis (strain ATCC 23117 / DSM 6794 / NBRC 15988 / NCIMB 1366 / Fx l1 / Sio-4)</name>
    <name type="common">Flexibacter litoralis</name>
    <dbReference type="NCBI Taxonomy" id="880071"/>
    <lineage>
        <taxon>Bacteria</taxon>
        <taxon>Pseudomonadati</taxon>
        <taxon>Bacteroidota</taxon>
        <taxon>Cytophagia</taxon>
        <taxon>Cytophagales</taxon>
        <taxon>Bernardetiaceae</taxon>
        <taxon>Bernardetia</taxon>
    </lineage>
</organism>
<name>I4AHY8_BERLS</name>
<dbReference type="InterPro" id="IPR036515">
    <property type="entry name" value="Transposase_17_sf"/>
</dbReference>
<sequence length="172" mass="20449">MKDKDYRKPIIRAEWWDYGWNGAYFITICTKNKEHFFGKIKDKKMELSKVGVIVDVLWHQLPHYRPYLELEEFIIMPNHIHAIITIDKPQEIIQGANLVSNRFQNQGKDTISSILGGFKSGVTRNVNRLGLHSAWQDRFNDHIIRDEKSYQHISNYIQTNVENWENDTFFRP</sequence>
<dbReference type="GO" id="GO:0006313">
    <property type="term" value="P:DNA transposition"/>
    <property type="evidence" value="ECO:0007669"/>
    <property type="project" value="InterPro"/>
</dbReference>
<protein>
    <submittedName>
        <fullName evidence="2">Transposase</fullName>
    </submittedName>
</protein>
<evidence type="ECO:0000259" key="1">
    <source>
        <dbReference type="SMART" id="SM01321"/>
    </source>
</evidence>
<dbReference type="SMART" id="SM01321">
    <property type="entry name" value="Y1_Tnp"/>
    <property type="match status" value="1"/>
</dbReference>
<dbReference type="eggNOG" id="COG1943">
    <property type="taxonomic scope" value="Bacteria"/>
</dbReference>
<dbReference type="SUPFAM" id="SSF143422">
    <property type="entry name" value="Transposase IS200-like"/>
    <property type="match status" value="1"/>
</dbReference>
<dbReference type="AlphaFoldDB" id="I4AHY8"/>
<dbReference type="OrthoDB" id="9794403at2"/>
<reference evidence="3" key="1">
    <citation type="submission" date="2012-06" db="EMBL/GenBank/DDBJ databases">
        <title>The complete genome of Flexibacter litoralis DSM 6794.</title>
        <authorList>
            <person name="Lucas S."/>
            <person name="Copeland A."/>
            <person name="Lapidus A."/>
            <person name="Glavina del Rio T."/>
            <person name="Dalin E."/>
            <person name="Tice H."/>
            <person name="Bruce D."/>
            <person name="Goodwin L."/>
            <person name="Pitluck S."/>
            <person name="Peters L."/>
            <person name="Ovchinnikova G."/>
            <person name="Lu M."/>
            <person name="Kyrpides N."/>
            <person name="Mavromatis K."/>
            <person name="Ivanova N."/>
            <person name="Brettin T."/>
            <person name="Detter J.C."/>
            <person name="Han C."/>
            <person name="Larimer F."/>
            <person name="Land M."/>
            <person name="Hauser L."/>
            <person name="Markowitz V."/>
            <person name="Cheng J.-F."/>
            <person name="Hugenholtz P."/>
            <person name="Woyke T."/>
            <person name="Wu D."/>
            <person name="Spring S."/>
            <person name="Lang E."/>
            <person name="Kopitz M."/>
            <person name="Brambilla E."/>
            <person name="Klenk H.-P."/>
            <person name="Eisen J.A."/>
        </authorList>
    </citation>
    <scope>NUCLEOTIDE SEQUENCE [LARGE SCALE GENOMIC DNA]</scope>
    <source>
        <strain evidence="3">ATCC 23117 / DSM 6794 / NBRC 15988 / NCIMB 1366 / Sio-4</strain>
    </source>
</reference>
<proteinExistence type="predicted"/>
<dbReference type="EMBL" id="CP003345">
    <property type="protein sequence ID" value="AFM03573.1"/>
    <property type="molecule type" value="Genomic_DNA"/>
</dbReference>
<dbReference type="KEGG" id="fli:Fleli_1135"/>
<dbReference type="RefSeq" id="WP_014797030.1">
    <property type="nucleotide sequence ID" value="NC_018018.1"/>
</dbReference>
<dbReference type="InterPro" id="IPR052715">
    <property type="entry name" value="RAYT_transposase"/>
</dbReference>
<dbReference type="GO" id="GO:0043565">
    <property type="term" value="F:sequence-specific DNA binding"/>
    <property type="evidence" value="ECO:0007669"/>
    <property type="project" value="TreeGrafter"/>
</dbReference>